<evidence type="ECO:0000256" key="2">
    <source>
        <dbReference type="ARBA" id="ARBA00023125"/>
    </source>
</evidence>
<keyword evidence="2 3" id="KW-0238">DNA-binding</keyword>
<dbReference type="PANTHER" id="PTHR43479">
    <property type="entry name" value="ACREF/ENVCD OPERON REPRESSOR-RELATED"/>
    <property type="match status" value="1"/>
</dbReference>
<dbReference type="InterPro" id="IPR050624">
    <property type="entry name" value="HTH-type_Tx_Regulator"/>
</dbReference>
<evidence type="ECO:0000313" key="6">
    <source>
        <dbReference type="Proteomes" id="UP001595752"/>
    </source>
</evidence>
<feature type="DNA-binding region" description="H-T-H motif" evidence="3">
    <location>
        <begin position="31"/>
        <end position="50"/>
    </location>
</feature>
<organism evidence="5 6">
    <name type="scientific">Bacillus songklensis</name>
    <dbReference type="NCBI Taxonomy" id="1069116"/>
    <lineage>
        <taxon>Bacteria</taxon>
        <taxon>Bacillati</taxon>
        <taxon>Bacillota</taxon>
        <taxon>Bacilli</taxon>
        <taxon>Bacillales</taxon>
        <taxon>Bacillaceae</taxon>
        <taxon>Bacillus</taxon>
    </lineage>
</organism>
<gene>
    <name evidence="5" type="ORF">ACFOU2_12715</name>
</gene>
<name>A0ABV8B4U5_9BACI</name>
<dbReference type="PANTHER" id="PTHR43479:SF11">
    <property type="entry name" value="ACREF_ENVCD OPERON REPRESSOR-RELATED"/>
    <property type="match status" value="1"/>
</dbReference>
<dbReference type="Proteomes" id="UP001595752">
    <property type="component" value="Unassembled WGS sequence"/>
</dbReference>
<dbReference type="EMBL" id="JBHRZT010000052">
    <property type="protein sequence ID" value="MFC3884311.1"/>
    <property type="molecule type" value="Genomic_DNA"/>
</dbReference>
<dbReference type="SUPFAM" id="SSF46689">
    <property type="entry name" value="Homeodomain-like"/>
    <property type="match status" value="1"/>
</dbReference>
<feature type="domain" description="HTH tetR-type" evidence="4">
    <location>
        <begin position="8"/>
        <end position="68"/>
    </location>
</feature>
<dbReference type="Gene3D" id="1.10.357.10">
    <property type="entry name" value="Tetracycline Repressor, domain 2"/>
    <property type="match status" value="1"/>
</dbReference>
<dbReference type="RefSeq" id="WP_377915638.1">
    <property type="nucleotide sequence ID" value="NZ_JBHRZT010000052.1"/>
</dbReference>
<dbReference type="PROSITE" id="PS01081">
    <property type="entry name" value="HTH_TETR_1"/>
    <property type="match status" value="1"/>
</dbReference>
<evidence type="ECO:0000313" key="5">
    <source>
        <dbReference type="EMBL" id="MFC3884311.1"/>
    </source>
</evidence>
<dbReference type="SUPFAM" id="SSF48498">
    <property type="entry name" value="Tetracyclin repressor-like, C-terminal domain"/>
    <property type="match status" value="1"/>
</dbReference>
<evidence type="ECO:0000256" key="1">
    <source>
        <dbReference type="ARBA" id="ARBA00022491"/>
    </source>
</evidence>
<dbReference type="InterPro" id="IPR009057">
    <property type="entry name" value="Homeodomain-like_sf"/>
</dbReference>
<dbReference type="InterPro" id="IPR001647">
    <property type="entry name" value="HTH_TetR"/>
</dbReference>
<dbReference type="Pfam" id="PF00440">
    <property type="entry name" value="TetR_N"/>
    <property type="match status" value="1"/>
</dbReference>
<comment type="caution">
    <text evidence="5">The sequence shown here is derived from an EMBL/GenBank/DDBJ whole genome shotgun (WGS) entry which is preliminary data.</text>
</comment>
<proteinExistence type="predicted"/>
<dbReference type="InterPro" id="IPR036271">
    <property type="entry name" value="Tet_transcr_reg_TetR-rel_C_sf"/>
</dbReference>
<keyword evidence="1" id="KW-0678">Repressor</keyword>
<dbReference type="PRINTS" id="PR00455">
    <property type="entry name" value="HTHTETR"/>
</dbReference>
<evidence type="ECO:0000259" key="4">
    <source>
        <dbReference type="PROSITE" id="PS50977"/>
    </source>
</evidence>
<keyword evidence="6" id="KW-1185">Reference proteome</keyword>
<sequence length="198" mass="23016">MRREQQKELTRKLLEDTAIRLFQKQGFAKTTVSQITSQAGVAKGTFFNYFTSKEAVLHTIREQQLQYMIQEAENIIQQNGNIAEGLCNLLEKIVVRYEKAGRTLCRSLFHVLITDDDFQGKELLQSKKFKEQLIRLFDEGKRKEEFIREISSEQMALAILHHFFGILFYWCTDEESVSLTHLISSSISLFFHGILSSK</sequence>
<accession>A0ABV8B4U5</accession>
<protein>
    <submittedName>
        <fullName evidence="5">TetR/AcrR family transcriptional regulator</fullName>
    </submittedName>
</protein>
<reference evidence="6" key="1">
    <citation type="journal article" date="2019" name="Int. J. Syst. Evol. Microbiol.">
        <title>The Global Catalogue of Microorganisms (GCM) 10K type strain sequencing project: providing services to taxonomists for standard genome sequencing and annotation.</title>
        <authorList>
            <consortium name="The Broad Institute Genomics Platform"/>
            <consortium name="The Broad Institute Genome Sequencing Center for Infectious Disease"/>
            <person name="Wu L."/>
            <person name="Ma J."/>
        </authorList>
    </citation>
    <scope>NUCLEOTIDE SEQUENCE [LARGE SCALE GENOMIC DNA]</scope>
    <source>
        <strain evidence="6">CCUG 61889</strain>
    </source>
</reference>
<evidence type="ECO:0000256" key="3">
    <source>
        <dbReference type="PROSITE-ProRule" id="PRU00335"/>
    </source>
</evidence>
<dbReference type="InterPro" id="IPR023772">
    <property type="entry name" value="DNA-bd_HTH_TetR-type_CS"/>
</dbReference>
<dbReference type="PROSITE" id="PS50977">
    <property type="entry name" value="HTH_TETR_2"/>
    <property type="match status" value="1"/>
</dbReference>